<dbReference type="InterPro" id="IPR003594">
    <property type="entry name" value="HATPase_dom"/>
</dbReference>
<dbReference type="AlphaFoldDB" id="A0A5P2CKP5"/>
<keyword evidence="1" id="KW-0808">Transferase</keyword>
<dbReference type="EMBL" id="CP029191">
    <property type="protein sequence ID" value="QES43434.1"/>
    <property type="molecule type" value="Genomic_DNA"/>
</dbReference>
<dbReference type="Proteomes" id="UP000324015">
    <property type="component" value="Chromosome"/>
</dbReference>
<evidence type="ECO:0000256" key="1">
    <source>
        <dbReference type="ARBA" id="ARBA00022527"/>
    </source>
</evidence>
<dbReference type="Pfam" id="PF13581">
    <property type="entry name" value="HATPase_c_2"/>
    <property type="match status" value="1"/>
</dbReference>
<dbReference type="GO" id="GO:0005524">
    <property type="term" value="F:ATP binding"/>
    <property type="evidence" value="ECO:0007669"/>
    <property type="project" value="UniProtKB-KW"/>
</dbReference>
<keyword evidence="1" id="KW-0418">Kinase</keyword>
<proteinExistence type="predicted"/>
<evidence type="ECO:0000259" key="2">
    <source>
        <dbReference type="Pfam" id="PF13581"/>
    </source>
</evidence>
<feature type="domain" description="Histidine kinase/HSP90-like ATPase" evidence="2">
    <location>
        <begin position="10"/>
        <end position="127"/>
    </location>
</feature>
<reference evidence="3 4" key="1">
    <citation type="submission" date="2018-05" db="EMBL/GenBank/DDBJ databases">
        <title>Streptomyces venezuelae.</title>
        <authorList>
            <person name="Kim W."/>
            <person name="Lee N."/>
            <person name="Cho B.-K."/>
        </authorList>
    </citation>
    <scope>NUCLEOTIDE SEQUENCE [LARGE SCALE GENOMIC DNA]</scope>
    <source>
        <strain evidence="3 4">ATCC 14585</strain>
    </source>
</reference>
<dbReference type="InterPro" id="IPR050267">
    <property type="entry name" value="Anti-sigma-factor_SerPK"/>
</dbReference>
<dbReference type="CDD" id="cd16936">
    <property type="entry name" value="HATPase_RsbW-like"/>
    <property type="match status" value="1"/>
</dbReference>
<dbReference type="PANTHER" id="PTHR35526">
    <property type="entry name" value="ANTI-SIGMA-F FACTOR RSBW-RELATED"/>
    <property type="match status" value="1"/>
</dbReference>
<sequence>MLRREAFRLPPHPASVPLARTRVYDHLSAWGHTADDGALDDTVLLVSELATNAIVHGYVAEGEFEVAVTVLADGACFIEVSDESPSEPEIRKPGAWEDEHGRGLRLLDATAEAWGVCRRGGCGKTVWALVRGA</sequence>
<organism evidence="3 4">
    <name type="scientific">Streptomyces venezuelae</name>
    <dbReference type="NCBI Taxonomy" id="54571"/>
    <lineage>
        <taxon>Bacteria</taxon>
        <taxon>Bacillati</taxon>
        <taxon>Actinomycetota</taxon>
        <taxon>Actinomycetes</taxon>
        <taxon>Kitasatosporales</taxon>
        <taxon>Streptomycetaceae</taxon>
        <taxon>Streptomyces</taxon>
    </lineage>
</organism>
<dbReference type="GO" id="GO:0004674">
    <property type="term" value="F:protein serine/threonine kinase activity"/>
    <property type="evidence" value="ECO:0007669"/>
    <property type="project" value="UniProtKB-KW"/>
</dbReference>
<evidence type="ECO:0000313" key="3">
    <source>
        <dbReference type="EMBL" id="QES43434.1"/>
    </source>
</evidence>
<keyword evidence="3" id="KW-0067">ATP-binding</keyword>
<gene>
    <name evidence="3" type="ORF">DEJ49_22750</name>
</gene>
<name>A0A5P2CKP5_STRVZ</name>
<dbReference type="PANTHER" id="PTHR35526:SF3">
    <property type="entry name" value="ANTI-SIGMA-F FACTOR RSBW"/>
    <property type="match status" value="1"/>
</dbReference>
<keyword evidence="3" id="KW-0547">Nucleotide-binding</keyword>
<evidence type="ECO:0000313" key="4">
    <source>
        <dbReference type="Proteomes" id="UP000324015"/>
    </source>
</evidence>
<keyword evidence="1" id="KW-0723">Serine/threonine-protein kinase</keyword>
<dbReference type="SUPFAM" id="SSF55874">
    <property type="entry name" value="ATPase domain of HSP90 chaperone/DNA topoisomerase II/histidine kinase"/>
    <property type="match status" value="1"/>
</dbReference>
<dbReference type="InterPro" id="IPR036890">
    <property type="entry name" value="HATPase_C_sf"/>
</dbReference>
<accession>A0A5P2CKP5</accession>
<dbReference type="Gene3D" id="3.30.565.10">
    <property type="entry name" value="Histidine kinase-like ATPase, C-terminal domain"/>
    <property type="match status" value="1"/>
</dbReference>
<protein>
    <submittedName>
        <fullName evidence="3">ATP-binding protein</fullName>
    </submittedName>
</protein>